<dbReference type="OrthoDB" id="1523128at2"/>
<evidence type="ECO:0000313" key="3">
    <source>
        <dbReference type="EMBL" id="EAY25886.1"/>
    </source>
</evidence>
<dbReference type="InterPro" id="IPR000792">
    <property type="entry name" value="Tscrpt_reg_LuxR_C"/>
</dbReference>
<reference evidence="3 4" key="1">
    <citation type="submission" date="2007-01" db="EMBL/GenBank/DDBJ databases">
        <authorList>
            <person name="Haygood M."/>
            <person name="Podell S."/>
            <person name="Anderson C."/>
            <person name="Hopkinson B."/>
            <person name="Roe K."/>
            <person name="Barbeau K."/>
            <person name="Gaasterland T."/>
            <person name="Ferriera S."/>
            <person name="Johnson J."/>
            <person name="Kravitz S."/>
            <person name="Beeson K."/>
            <person name="Sutton G."/>
            <person name="Rogers Y.-H."/>
            <person name="Friedman R."/>
            <person name="Frazier M."/>
            <person name="Venter J.C."/>
        </authorList>
    </citation>
    <scope>NUCLEOTIDE SEQUENCE [LARGE SCALE GENOMIC DNA]</scope>
    <source>
        <strain evidence="3 4">ATCC 23134</strain>
    </source>
</reference>
<dbReference type="eggNOG" id="COG2771">
    <property type="taxonomic scope" value="Bacteria"/>
</dbReference>
<keyword evidence="1" id="KW-1133">Transmembrane helix</keyword>
<organism evidence="3 4">
    <name type="scientific">Microscilla marina ATCC 23134</name>
    <dbReference type="NCBI Taxonomy" id="313606"/>
    <lineage>
        <taxon>Bacteria</taxon>
        <taxon>Pseudomonadati</taxon>
        <taxon>Bacteroidota</taxon>
        <taxon>Cytophagia</taxon>
        <taxon>Cytophagales</taxon>
        <taxon>Microscillaceae</taxon>
        <taxon>Microscilla</taxon>
    </lineage>
</organism>
<dbReference type="SUPFAM" id="SSF46894">
    <property type="entry name" value="C-terminal effector domain of the bipartite response regulators"/>
    <property type="match status" value="1"/>
</dbReference>
<evidence type="ECO:0000313" key="4">
    <source>
        <dbReference type="Proteomes" id="UP000004095"/>
    </source>
</evidence>
<dbReference type="AlphaFoldDB" id="A1ZUK0"/>
<comment type="caution">
    <text evidence="3">The sequence shown here is derived from an EMBL/GenBank/DDBJ whole genome shotgun (WGS) entry which is preliminary data.</text>
</comment>
<proteinExistence type="predicted"/>
<keyword evidence="4" id="KW-1185">Reference proteome</keyword>
<dbReference type="InterPro" id="IPR016032">
    <property type="entry name" value="Sig_transdc_resp-reg_C-effctor"/>
</dbReference>
<dbReference type="SMART" id="SM00421">
    <property type="entry name" value="HTH_LUXR"/>
    <property type="match status" value="1"/>
</dbReference>
<dbReference type="GO" id="GO:0006355">
    <property type="term" value="P:regulation of DNA-templated transcription"/>
    <property type="evidence" value="ECO:0007669"/>
    <property type="project" value="InterPro"/>
</dbReference>
<feature type="domain" description="HTH luxR-type" evidence="2">
    <location>
        <begin position="180"/>
        <end position="237"/>
    </location>
</feature>
<dbReference type="EMBL" id="AAWS01000041">
    <property type="protein sequence ID" value="EAY25886.1"/>
    <property type="molecule type" value="Genomic_DNA"/>
</dbReference>
<evidence type="ECO:0000259" key="2">
    <source>
        <dbReference type="SMART" id="SM00421"/>
    </source>
</evidence>
<dbReference type="InterPro" id="IPR036388">
    <property type="entry name" value="WH-like_DNA-bd_sf"/>
</dbReference>
<dbReference type="Proteomes" id="UP000004095">
    <property type="component" value="Unassembled WGS sequence"/>
</dbReference>
<gene>
    <name evidence="3" type="ORF">M23134_00840</name>
</gene>
<dbReference type="Gene3D" id="1.10.10.10">
    <property type="entry name" value="Winged helix-like DNA-binding domain superfamily/Winged helix DNA-binding domain"/>
    <property type="match status" value="1"/>
</dbReference>
<feature type="transmembrane region" description="Helical" evidence="1">
    <location>
        <begin position="41"/>
        <end position="64"/>
    </location>
</feature>
<evidence type="ECO:0000256" key="1">
    <source>
        <dbReference type="SAM" id="Phobius"/>
    </source>
</evidence>
<accession>A1ZUK0</accession>
<keyword evidence="1" id="KW-0472">Membrane</keyword>
<dbReference type="GO" id="GO:0003677">
    <property type="term" value="F:DNA binding"/>
    <property type="evidence" value="ECO:0007669"/>
    <property type="project" value="InterPro"/>
</dbReference>
<dbReference type="RefSeq" id="WP_002701852.1">
    <property type="nucleotide sequence ID" value="NZ_AAWS01000041.1"/>
</dbReference>
<protein>
    <recommendedName>
        <fullName evidence="2">HTH luxR-type domain-containing protein</fullName>
    </recommendedName>
</protein>
<sequence>MQIMKKQCWLFTLLLLLVTFAYFYQEAFIRPAILSSAKANIFAGEAISTLCLSSFTLLFGMLFFSNQSSPNPQTLAHPQNKKGMVGNLKKMNMEKHLAHKSQEVAWFEEQIAQQDKALQEVKELVGKTNRWQNLAQMQNICSMIEESVNNEFDIEEDWLRFRIIFEQLYPNFFPGLKKEFKALTNSDLCICALLKLNLNTKDMADLLGITVDSVKKRRYRLRQKLSLQRETNLVEYIINFV</sequence>
<keyword evidence="1" id="KW-0812">Transmembrane</keyword>
<name>A1ZUK0_MICM2</name>